<dbReference type="AlphaFoldDB" id="A0A7D8YZF2"/>
<name>A0A7D8YZF2_VANHU</name>
<keyword evidence="3" id="KW-1185">Reference proteome</keyword>
<sequence>MQAWNKVPPEDLADDIVKGAARTAFQNFAKRYMAEVDPKQAKKKEKYVKNRRRWARKDLKQKRRAKAALDPSFADVHLPPAALHIDYMSSEYSSAGEDDAEADEGVNDGTNLTLESMAARSQDPESRPAGKGGWANGVSEKVLEVRTPTWRSARLDELYRRLDNISAAQAAARATPASQSTAQPGTKAAQPSLRLGHVAPSHKRFTMPAGLMRPGHAPRNTGEAWMWASGQLGVWPEPEAVLADDMVDDVDSGGVEGVDGVDGVDASVDALVEGWTEAS</sequence>
<evidence type="ECO:0000313" key="2">
    <source>
        <dbReference type="EMBL" id="TXT03802.1"/>
    </source>
</evidence>
<feature type="compositionally biased region" description="Low complexity" evidence="1">
    <location>
        <begin position="170"/>
        <end position="183"/>
    </location>
</feature>
<dbReference type="EMBL" id="QKWK01000021">
    <property type="protein sequence ID" value="TXT03802.1"/>
    <property type="molecule type" value="Genomic_DNA"/>
</dbReference>
<comment type="caution">
    <text evidence="2">The sequence shown here is derived from an EMBL/GenBank/DDBJ whole genome shotgun (WGS) entry which is preliminary data.</text>
</comment>
<evidence type="ECO:0000256" key="1">
    <source>
        <dbReference type="SAM" id="MobiDB-lite"/>
    </source>
</evidence>
<dbReference type="OrthoDB" id="2575040at2759"/>
<organism evidence="2 3">
    <name type="scientific">Vanrija humicola</name>
    <name type="common">Yeast</name>
    <name type="synonym">Cryptococcus humicola</name>
    <dbReference type="NCBI Taxonomy" id="5417"/>
    <lineage>
        <taxon>Eukaryota</taxon>
        <taxon>Fungi</taxon>
        <taxon>Dikarya</taxon>
        <taxon>Basidiomycota</taxon>
        <taxon>Agaricomycotina</taxon>
        <taxon>Tremellomycetes</taxon>
        <taxon>Trichosporonales</taxon>
        <taxon>Trichosporonaceae</taxon>
        <taxon>Vanrija</taxon>
    </lineage>
</organism>
<accession>A0A7D8YZF2</accession>
<dbReference type="Proteomes" id="UP000473826">
    <property type="component" value="Unassembled WGS sequence"/>
</dbReference>
<proteinExistence type="predicted"/>
<reference evidence="2 3" key="1">
    <citation type="journal article" date="2019" name="PLoS Genet.">
        <title>Convergent evolution of linked mating-type loci in basidiomycete fungi.</title>
        <authorList>
            <person name="Sun S."/>
            <person name="Coelho M.A."/>
            <person name="Heitman J."/>
            <person name="Nowrousian M."/>
        </authorList>
    </citation>
    <scope>NUCLEOTIDE SEQUENCE [LARGE SCALE GENOMIC DNA]</scope>
    <source>
        <strain evidence="2 3">CBS 4282</strain>
    </source>
</reference>
<feature type="region of interest" description="Disordered" evidence="1">
    <location>
        <begin position="42"/>
        <end position="66"/>
    </location>
</feature>
<gene>
    <name evidence="2" type="ORF">VHUM_04366</name>
</gene>
<protein>
    <submittedName>
        <fullName evidence="2">Uncharacterized protein</fullName>
    </submittedName>
</protein>
<evidence type="ECO:0000313" key="3">
    <source>
        <dbReference type="Proteomes" id="UP000473826"/>
    </source>
</evidence>
<feature type="region of interest" description="Disordered" evidence="1">
    <location>
        <begin position="170"/>
        <end position="190"/>
    </location>
</feature>